<dbReference type="PhylomeDB" id="A0A060T8W9"/>
<feature type="region of interest" description="Disordered" evidence="1">
    <location>
        <begin position="301"/>
        <end position="333"/>
    </location>
</feature>
<dbReference type="InterPro" id="IPR035999">
    <property type="entry name" value="Sec7_dom_sf"/>
</dbReference>
<protein>
    <submittedName>
        <fullName evidence="3">ARAD1C39908p</fullName>
    </submittedName>
</protein>
<organism evidence="3">
    <name type="scientific">Blastobotrys adeninivorans</name>
    <name type="common">Yeast</name>
    <name type="synonym">Arxula adeninivorans</name>
    <dbReference type="NCBI Taxonomy" id="409370"/>
    <lineage>
        <taxon>Eukaryota</taxon>
        <taxon>Fungi</taxon>
        <taxon>Dikarya</taxon>
        <taxon>Ascomycota</taxon>
        <taxon>Saccharomycotina</taxon>
        <taxon>Dipodascomycetes</taxon>
        <taxon>Dipodascales</taxon>
        <taxon>Trichomonascaceae</taxon>
        <taxon>Blastobotrys</taxon>
    </lineage>
</organism>
<evidence type="ECO:0000256" key="1">
    <source>
        <dbReference type="SAM" id="MobiDB-lite"/>
    </source>
</evidence>
<dbReference type="GO" id="GO:0005085">
    <property type="term" value="F:guanyl-nucleotide exchange factor activity"/>
    <property type="evidence" value="ECO:0007669"/>
    <property type="project" value="InterPro"/>
</dbReference>
<dbReference type="Pfam" id="PF01369">
    <property type="entry name" value="Sec7"/>
    <property type="match status" value="1"/>
</dbReference>
<feature type="compositionally biased region" description="Polar residues" evidence="1">
    <location>
        <begin position="1"/>
        <end position="14"/>
    </location>
</feature>
<dbReference type="SMART" id="SM00222">
    <property type="entry name" value="Sec7"/>
    <property type="match status" value="1"/>
</dbReference>
<feature type="region of interest" description="Disordered" evidence="1">
    <location>
        <begin position="592"/>
        <end position="611"/>
    </location>
</feature>
<dbReference type="EMBL" id="HG937693">
    <property type="protein sequence ID" value="CDP35631.1"/>
    <property type="molecule type" value="Genomic_DNA"/>
</dbReference>
<dbReference type="InterPro" id="IPR000904">
    <property type="entry name" value="Sec7_dom"/>
</dbReference>
<feature type="compositionally biased region" description="Low complexity" evidence="1">
    <location>
        <begin position="93"/>
        <end position="133"/>
    </location>
</feature>
<sequence>MMASAVPSSPTEQKVPTRKKSNLFRRLFSSHVSLRHHHNQTPKSRPSTSSLSGRKDSGKQKISPQSSRQNSSLSVALARDEQNDNYSKDEPAQTSKQEQQPEQQQSLSTPQVSSTESQPSLSPETSSLSTRPSSLDDRDNATTNNNSDAYDPSAIASKAYHGQLDELVDDPDNLASWLGANSPDRAKVRLAYMALFDWTDMSILAALRSLGDKVYLKAESQQLDKLMDAFSDRWCECNPDHGFKSAGVIYTIAYSILLLNTDHHTEHQGTKKMARSQYIQQTLDTVKNLVKAEDVEFEKTRQDSITNGATSNDSESIISRRQNSIDSARPSQRKRWSANLSAAKTDNLALVNDSALYSQSQWEEIVTGVLKSIYASVDMTPLNVPFESVRRNSLYLHPQSSIGSQNGAARQDSNVSLLHRFSLSRRSSWMADNWSDYEYQDIINSSAASAHQLGKRRSMFAESTGGLGYDSIGFMGALRSTMIQEENNHLSKTESAQGSLAKVSSISYVNDGGSIMTSAQGSTIESIGSNPEEEELSLNGAPWAKEGLLKFQTYLETSGLSKKYKKRDWVQVFVVVQKGYLKMFTFDNRRSRIGPSSPSRDRTTTTVGGGNWLDNATMTDSISLSHSIAQTNPQGKGASSAQWSLTLPSQKMLLFLAGTQEIADEYVYTCNYWAARVSREPLVEAVSNMEYGWDRPVEIVSQLDTLPPISSGSFDTLFIGKERIQVKEWRPPVASTLHGNYTEQEQLDGLKKYSQKIEDTFSEHAACRPIMMRVFQPNYLVSTRAHNNWEKRSQYLQKEIVKYGTYASTLERAKKERDQLQPTLEQIEANASVGQDENESTQDVDNLGYEALNFGGDNASVSSHDTIKGIKNV</sequence>
<evidence type="ECO:0000313" key="3">
    <source>
        <dbReference type="EMBL" id="CDP35631.1"/>
    </source>
</evidence>
<feature type="compositionally biased region" description="Polar residues" evidence="1">
    <location>
        <begin position="303"/>
        <end position="330"/>
    </location>
</feature>
<feature type="compositionally biased region" description="Low complexity" evidence="1">
    <location>
        <begin position="63"/>
        <end position="74"/>
    </location>
</feature>
<dbReference type="AlphaFoldDB" id="A0A060T8W9"/>
<feature type="region of interest" description="Disordered" evidence="1">
    <location>
        <begin position="1"/>
        <end position="152"/>
    </location>
</feature>
<reference evidence="3" key="1">
    <citation type="submission" date="2014-02" db="EMBL/GenBank/DDBJ databases">
        <authorList>
            <person name="Genoscope - CEA"/>
        </authorList>
    </citation>
    <scope>NUCLEOTIDE SEQUENCE</scope>
    <source>
        <strain evidence="3">LS3</strain>
    </source>
</reference>
<accession>A0A060T8W9</accession>
<dbReference type="Gene3D" id="2.30.29.30">
    <property type="entry name" value="Pleckstrin-homology domain (PH domain)/Phosphotyrosine-binding domain (PTB)"/>
    <property type="match status" value="1"/>
</dbReference>
<dbReference type="SUPFAM" id="SSF48425">
    <property type="entry name" value="Sec7 domain"/>
    <property type="match status" value="1"/>
</dbReference>
<feature type="compositionally biased region" description="Basic and acidic residues" evidence="1">
    <location>
        <begin position="78"/>
        <end position="91"/>
    </location>
</feature>
<dbReference type="PROSITE" id="PS50190">
    <property type="entry name" value="SEC7"/>
    <property type="match status" value="1"/>
</dbReference>
<gene>
    <name evidence="3" type="ORF">GNLVRS02_ARAD1C39908g</name>
</gene>
<dbReference type="GO" id="GO:0032012">
    <property type="term" value="P:regulation of ARF protein signal transduction"/>
    <property type="evidence" value="ECO:0007669"/>
    <property type="project" value="InterPro"/>
</dbReference>
<proteinExistence type="predicted"/>
<evidence type="ECO:0000259" key="2">
    <source>
        <dbReference type="PROSITE" id="PS50190"/>
    </source>
</evidence>
<dbReference type="InterPro" id="IPR011993">
    <property type="entry name" value="PH-like_dom_sf"/>
</dbReference>
<dbReference type="PANTHER" id="PTHR10663">
    <property type="entry name" value="GUANYL-NUCLEOTIDE EXCHANGE FACTOR"/>
    <property type="match status" value="1"/>
</dbReference>
<dbReference type="Gene3D" id="1.10.1000.11">
    <property type="entry name" value="Arf Nucleotide-binding Site Opener,domain 2"/>
    <property type="match status" value="1"/>
</dbReference>
<dbReference type="InterPro" id="IPR041681">
    <property type="entry name" value="PH_9"/>
</dbReference>
<dbReference type="PANTHER" id="PTHR10663:SF373">
    <property type="entry name" value="PH AND SEC7 DOMAIN-CONTAINING PROTEIN C11E3.11C"/>
    <property type="match status" value="1"/>
</dbReference>
<feature type="domain" description="SEC7" evidence="2">
    <location>
        <begin position="147"/>
        <end position="298"/>
    </location>
</feature>
<dbReference type="Pfam" id="PF15410">
    <property type="entry name" value="PH_9"/>
    <property type="match status" value="1"/>
</dbReference>
<name>A0A060T8W9_BLAAD</name>
<reference evidence="3" key="2">
    <citation type="submission" date="2014-06" db="EMBL/GenBank/DDBJ databases">
        <title>The complete genome of Blastobotrys (Arxula) adeninivorans LS3 - a yeast of biotechnological interest.</title>
        <authorList>
            <person name="Kunze G."/>
            <person name="Gaillardin C."/>
            <person name="Czernicka M."/>
            <person name="Durrens P."/>
            <person name="Martin T."/>
            <person name="Boer E."/>
            <person name="Gabaldon T."/>
            <person name="Cruz J."/>
            <person name="Talla E."/>
            <person name="Marck C."/>
            <person name="Goffeau A."/>
            <person name="Barbe V."/>
            <person name="Baret P."/>
            <person name="Baronian K."/>
            <person name="Beier S."/>
            <person name="Bleykasten C."/>
            <person name="Bode R."/>
            <person name="Casaregola S."/>
            <person name="Despons L."/>
            <person name="Fairhead C."/>
            <person name="Giersberg M."/>
            <person name="Gierski P."/>
            <person name="Hahnel U."/>
            <person name="Hartmann A."/>
            <person name="Jankowska D."/>
            <person name="Jubin C."/>
            <person name="Jung P."/>
            <person name="Lafontaine I."/>
            <person name="Leh-Louis V."/>
            <person name="Lemaire M."/>
            <person name="Marcet-Houben M."/>
            <person name="Mascher M."/>
            <person name="Morel G."/>
            <person name="Richard G.-F."/>
            <person name="Riechen J."/>
            <person name="Sacerdot C."/>
            <person name="Sarkar A."/>
            <person name="Savel G."/>
            <person name="Schacherer J."/>
            <person name="Sherman D."/>
            <person name="Straub M.-L."/>
            <person name="Stein N."/>
            <person name="Thierry A."/>
            <person name="Trautwein-Schult A."/>
            <person name="Westhof E."/>
            <person name="Worch S."/>
            <person name="Dujon B."/>
            <person name="Souciet J.-L."/>
            <person name="Wincker P."/>
            <person name="Scholz U."/>
            <person name="Neuveglise N."/>
        </authorList>
    </citation>
    <scope>NUCLEOTIDE SEQUENCE</scope>
    <source>
        <strain evidence="3">LS3</strain>
    </source>
</reference>
<dbReference type="InterPro" id="IPR023394">
    <property type="entry name" value="Sec7_C_sf"/>
</dbReference>
<feature type="compositionally biased region" description="Polar residues" evidence="1">
    <location>
        <begin position="41"/>
        <end position="52"/>
    </location>
</feature>